<dbReference type="AlphaFoldDB" id="A0A382L6B0"/>
<evidence type="ECO:0000256" key="1">
    <source>
        <dbReference type="ARBA" id="ARBA00005323"/>
    </source>
</evidence>
<dbReference type="Gene3D" id="3.20.20.10">
    <property type="entry name" value="Alanine racemase"/>
    <property type="match status" value="1"/>
</dbReference>
<proteinExistence type="inferred from homology"/>
<dbReference type="InterPro" id="IPR026956">
    <property type="entry name" value="D-ser_dehydrat-like_dom"/>
</dbReference>
<gene>
    <name evidence="4" type="ORF">METZ01_LOCUS285064</name>
</gene>
<sequence>ITRLAALARHASIKVVVDNAENARHISEAAAAAQSEIGVLVDVNIRINRCGVEPGEPTTTLAKIVDQLPALHFAGLNGYEGHVFGFGDERIPETLEALEKLQYAVSEVNAAGLPIETVSAGGTSTHDITCKVPEVTEVQAGSYIFMDGQYVDQKLSFRPALTIMTQVISRPVPDRAILDVGLKSIANDYGPPRVMGLDGAEFTKLSEEHGTLSLTGSAQKLKHGDVVHLLPSHAGTTINIHDHYFCVRNGILEDVIEVAGRGKFR</sequence>
<dbReference type="PANTHER" id="PTHR28004">
    <property type="entry name" value="ZGC:162816-RELATED"/>
    <property type="match status" value="1"/>
</dbReference>
<dbReference type="InterPro" id="IPR001608">
    <property type="entry name" value="Ala_racemase_N"/>
</dbReference>
<dbReference type="InterPro" id="IPR051466">
    <property type="entry name" value="D-amino_acid_metab_enzyme"/>
</dbReference>
<dbReference type="SMART" id="SM01119">
    <property type="entry name" value="D-ser_dehydrat"/>
    <property type="match status" value="1"/>
</dbReference>
<dbReference type="GO" id="GO:0008721">
    <property type="term" value="F:D-serine ammonia-lyase activity"/>
    <property type="evidence" value="ECO:0007669"/>
    <property type="project" value="TreeGrafter"/>
</dbReference>
<evidence type="ECO:0000313" key="4">
    <source>
        <dbReference type="EMBL" id="SVC32210.1"/>
    </source>
</evidence>
<dbReference type="InterPro" id="IPR042208">
    <property type="entry name" value="D-ser_dehydrat-like_sf"/>
</dbReference>
<dbReference type="Pfam" id="PF01168">
    <property type="entry name" value="Ala_racemase_N"/>
    <property type="match status" value="1"/>
</dbReference>
<evidence type="ECO:0000256" key="2">
    <source>
        <dbReference type="ARBA" id="ARBA00023239"/>
    </source>
</evidence>
<organism evidence="4">
    <name type="scientific">marine metagenome</name>
    <dbReference type="NCBI Taxonomy" id="408172"/>
    <lineage>
        <taxon>unclassified sequences</taxon>
        <taxon>metagenomes</taxon>
        <taxon>ecological metagenomes</taxon>
    </lineage>
</organism>
<reference evidence="4" key="1">
    <citation type="submission" date="2018-05" db="EMBL/GenBank/DDBJ databases">
        <authorList>
            <person name="Lanie J.A."/>
            <person name="Ng W.-L."/>
            <person name="Kazmierczak K.M."/>
            <person name="Andrzejewski T.M."/>
            <person name="Davidsen T.M."/>
            <person name="Wayne K.J."/>
            <person name="Tettelin H."/>
            <person name="Glass J.I."/>
            <person name="Rusch D."/>
            <person name="Podicherti R."/>
            <person name="Tsui H.-C.T."/>
            <person name="Winkler M.E."/>
        </authorList>
    </citation>
    <scope>NUCLEOTIDE SEQUENCE</scope>
</reference>
<keyword evidence="2" id="KW-0456">Lyase</keyword>
<feature type="non-terminal residue" evidence="4">
    <location>
        <position position="1"/>
    </location>
</feature>
<protein>
    <recommendedName>
        <fullName evidence="3">D-serine dehydratase-like domain-containing protein</fullName>
    </recommendedName>
</protein>
<dbReference type="SUPFAM" id="SSF51419">
    <property type="entry name" value="PLP-binding barrel"/>
    <property type="match status" value="1"/>
</dbReference>
<dbReference type="Gene3D" id="2.40.37.20">
    <property type="entry name" value="D-serine dehydratase-like domain"/>
    <property type="match status" value="1"/>
</dbReference>
<dbReference type="InterPro" id="IPR029066">
    <property type="entry name" value="PLP-binding_barrel"/>
</dbReference>
<evidence type="ECO:0000259" key="3">
    <source>
        <dbReference type="SMART" id="SM01119"/>
    </source>
</evidence>
<accession>A0A382L6B0</accession>
<dbReference type="GO" id="GO:0036088">
    <property type="term" value="P:D-serine catabolic process"/>
    <property type="evidence" value="ECO:0007669"/>
    <property type="project" value="TreeGrafter"/>
</dbReference>
<name>A0A382L6B0_9ZZZZ</name>
<comment type="similarity">
    <text evidence="1">Belongs to the DSD1 family.</text>
</comment>
<dbReference type="PANTHER" id="PTHR28004:SF2">
    <property type="entry name" value="D-SERINE DEHYDRATASE"/>
    <property type="match status" value="1"/>
</dbReference>
<dbReference type="EMBL" id="UINC01085041">
    <property type="protein sequence ID" value="SVC32210.1"/>
    <property type="molecule type" value="Genomic_DNA"/>
</dbReference>
<dbReference type="Pfam" id="PF14031">
    <property type="entry name" value="D-ser_dehydrat"/>
    <property type="match status" value="1"/>
</dbReference>
<feature type="domain" description="D-serine dehydratase-like" evidence="3">
    <location>
        <begin position="160"/>
        <end position="248"/>
    </location>
</feature>